<dbReference type="InterPro" id="IPR005863">
    <property type="entry name" value="UDP-N-AcMur_synth"/>
</dbReference>
<feature type="domain" description="Mur ligase N-terminal catalytic" evidence="12">
    <location>
        <begin position="26"/>
        <end position="102"/>
    </location>
</feature>
<dbReference type="Pfam" id="PF08245">
    <property type="entry name" value="Mur_ligase_M"/>
    <property type="match status" value="1"/>
</dbReference>
<evidence type="ECO:0000256" key="10">
    <source>
        <dbReference type="HAMAP-Rule" id="MF_02019"/>
    </source>
</evidence>
<dbReference type="SUPFAM" id="SSF63418">
    <property type="entry name" value="MurE/MurF N-terminal domain"/>
    <property type="match status" value="1"/>
</dbReference>
<evidence type="ECO:0000259" key="14">
    <source>
        <dbReference type="Pfam" id="PF08245"/>
    </source>
</evidence>
<dbReference type="Pfam" id="PF01225">
    <property type="entry name" value="Mur_ligase"/>
    <property type="match status" value="1"/>
</dbReference>
<dbReference type="InterPro" id="IPR004101">
    <property type="entry name" value="Mur_ligase_C"/>
</dbReference>
<dbReference type="Gene3D" id="3.90.190.20">
    <property type="entry name" value="Mur ligase, C-terminal domain"/>
    <property type="match status" value="1"/>
</dbReference>
<keyword evidence="4 10" id="KW-0547">Nucleotide-binding</keyword>
<dbReference type="OrthoDB" id="9801978at2"/>
<keyword evidence="9 10" id="KW-0961">Cell wall biogenesis/degradation</keyword>
<comment type="catalytic activity">
    <reaction evidence="10 11">
        <text>D-alanyl-D-alanine + UDP-N-acetyl-alpha-D-muramoyl-L-alanyl-gamma-D-glutamyl-meso-2,6-diaminopimelate + ATP = UDP-N-acetyl-alpha-D-muramoyl-L-alanyl-gamma-D-glutamyl-meso-2,6-diaminopimeloyl-D-alanyl-D-alanine + ADP + phosphate + H(+)</text>
        <dbReference type="Rhea" id="RHEA:28374"/>
        <dbReference type="ChEBI" id="CHEBI:15378"/>
        <dbReference type="ChEBI" id="CHEBI:30616"/>
        <dbReference type="ChEBI" id="CHEBI:43474"/>
        <dbReference type="ChEBI" id="CHEBI:57822"/>
        <dbReference type="ChEBI" id="CHEBI:61386"/>
        <dbReference type="ChEBI" id="CHEBI:83905"/>
        <dbReference type="ChEBI" id="CHEBI:456216"/>
        <dbReference type="EC" id="6.3.2.10"/>
    </reaction>
</comment>
<dbReference type="Proteomes" id="UP000184526">
    <property type="component" value="Unassembled WGS sequence"/>
</dbReference>
<dbReference type="RefSeq" id="WP_072829524.1">
    <property type="nucleotide sequence ID" value="NZ_FQXP01000003.1"/>
</dbReference>
<comment type="similarity">
    <text evidence="10">Belongs to the MurCDEF family. MurF subfamily.</text>
</comment>
<name>A0A1M5T077_9CLOT</name>
<keyword evidence="2 10" id="KW-0436">Ligase</keyword>
<dbReference type="Pfam" id="PF02875">
    <property type="entry name" value="Mur_ligase_C"/>
    <property type="match status" value="1"/>
</dbReference>
<protein>
    <recommendedName>
        <fullName evidence="10 11">UDP-N-acetylmuramoyl-tripeptide--D-alanyl-D-alanine ligase</fullName>
        <ecNumber evidence="10 11">6.3.2.10</ecNumber>
    </recommendedName>
    <alternativeName>
        <fullName evidence="10">D-alanyl-D-alanine-adding enzyme</fullName>
    </alternativeName>
</protein>
<dbReference type="SUPFAM" id="SSF53244">
    <property type="entry name" value="MurD-like peptide ligases, peptide-binding domain"/>
    <property type="match status" value="1"/>
</dbReference>
<dbReference type="GO" id="GO:0009252">
    <property type="term" value="P:peptidoglycan biosynthetic process"/>
    <property type="evidence" value="ECO:0007669"/>
    <property type="project" value="UniProtKB-UniRule"/>
</dbReference>
<keyword evidence="8 10" id="KW-0131">Cell cycle</keyword>
<dbReference type="PANTHER" id="PTHR43024">
    <property type="entry name" value="UDP-N-ACETYLMURAMOYL-TRIPEPTIDE--D-ALANYL-D-ALANINE LIGASE"/>
    <property type="match status" value="1"/>
</dbReference>
<evidence type="ECO:0000313" key="16">
    <source>
        <dbReference type="Proteomes" id="UP000184526"/>
    </source>
</evidence>
<dbReference type="AlphaFoldDB" id="A0A1M5T077"/>
<comment type="pathway">
    <text evidence="10 11">Cell wall biogenesis; peptidoglycan biosynthesis.</text>
</comment>
<dbReference type="GO" id="GO:0005737">
    <property type="term" value="C:cytoplasm"/>
    <property type="evidence" value="ECO:0007669"/>
    <property type="project" value="UniProtKB-SubCell"/>
</dbReference>
<dbReference type="GO" id="GO:0047480">
    <property type="term" value="F:UDP-N-acetylmuramoyl-tripeptide-D-alanyl-D-alanine ligase activity"/>
    <property type="evidence" value="ECO:0007669"/>
    <property type="project" value="UniProtKB-UniRule"/>
</dbReference>
<evidence type="ECO:0000313" key="15">
    <source>
        <dbReference type="EMBL" id="SHH44181.1"/>
    </source>
</evidence>
<feature type="domain" description="Mur ligase central" evidence="14">
    <location>
        <begin position="113"/>
        <end position="299"/>
    </location>
</feature>
<dbReference type="EMBL" id="FQXP01000003">
    <property type="protein sequence ID" value="SHH44181.1"/>
    <property type="molecule type" value="Genomic_DNA"/>
</dbReference>
<evidence type="ECO:0000256" key="1">
    <source>
        <dbReference type="ARBA" id="ARBA00022490"/>
    </source>
</evidence>
<evidence type="ECO:0000256" key="4">
    <source>
        <dbReference type="ARBA" id="ARBA00022741"/>
    </source>
</evidence>
<keyword evidence="6 10" id="KW-0133">Cell shape</keyword>
<comment type="subcellular location">
    <subcellularLocation>
        <location evidence="10 11">Cytoplasm</location>
    </subcellularLocation>
</comment>
<dbReference type="GO" id="GO:0051301">
    <property type="term" value="P:cell division"/>
    <property type="evidence" value="ECO:0007669"/>
    <property type="project" value="UniProtKB-KW"/>
</dbReference>
<dbReference type="EC" id="6.3.2.10" evidence="10 11"/>
<dbReference type="NCBIfam" id="TIGR01143">
    <property type="entry name" value="murF"/>
    <property type="match status" value="1"/>
</dbReference>
<keyword evidence="3 10" id="KW-0132">Cell division</keyword>
<evidence type="ECO:0000256" key="6">
    <source>
        <dbReference type="ARBA" id="ARBA00022960"/>
    </source>
</evidence>
<evidence type="ECO:0000259" key="13">
    <source>
        <dbReference type="Pfam" id="PF02875"/>
    </source>
</evidence>
<comment type="function">
    <text evidence="10 11">Involved in cell wall formation. Catalyzes the final step in the synthesis of UDP-N-acetylmuramoyl-pentapeptide, the precursor of murein.</text>
</comment>
<dbReference type="UniPathway" id="UPA00219"/>
<dbReference type="InterPro" id="IPR036615">
    <property type="entry name" value="Mur_ligase_C_dom_sf"/>
</dbReference>
<evidence type="ECO:0000256" key="2">
    <source>
        <dbReference type="ARBA" id="ARBA00022598"/>
    </source>
</evidence>
<evidence type="ECO:0000259" key="12">
    <source>
        <dbReference type="Pfam" id="PF01225"/>
    </source>
</evidence>
<dbReference type="HAMAP" id="MF_02019">
    <property type="entry name" value="MurF"/>
    <property type="match status" value="1"/>
</dbReference>
<evidence type="ECO:0000256" key="3">
    <source>
        <dbReference type="ARBA" id="ARBA00022618"/>
    </source>
</evidence>
<keyword evidence="7 10" id="KW-0573">Peptidoglycan synthesis</keyword>
<dbReference type="GO" id="GO:0071555">
    <property type="term" value="P:cell wall organization"/>
    <property type="evidence" value="ECO:0007669"/>
    <property type="project" value="UniProtKB-KW"/>
</dbReference>
<evidence type="ECO:0000256" key="8">
    <source>
        <dbReference type="ARBA" id="ARBA00023306"/>
    </source>
</evidence>
<dbReference type="GO" id="GO:0005524">
    <property type="term" value="F:ATP binding"/>
    <property type="evidence" value="ECO:0007669"/>
    <property type="project" value="UniProtKB-UniRule"/>
</dbReference>
<dbReference type="PANTHER" id="PTHR43024:SF1">
    <property type="entry name" value="UDP-N-ACETYLMURAMOYL-TRIPEPTIDE--D-ALANYL-D-ALANINE LIGASE"/>
    <property type="match status" value="1"/>
</dbReference>
<evidence type="ECO:0000256" key="11">
    <source>
        <dbReference type="RuleBase" id="RU004136"/>
    </source>
</evidence>
<accession>A0A1M5T077</accession>
<proteinExistence type="inferred from homology"/>
<dbReference type="GO" id="GO:0008360">
    <property type="term" value="P:regulation of cell shape"/>
    <property type="evidence" value="ECO:0007669"/>
    <property type="project" value="UniProtKB-KW"/>
</dbReference>
<dbReference type="Gene3D" id="3.40.1390.10">
    <property type="entry name" value="MurE/MurF, N-terminal domain"/>
    <property type="match status" value="1"/>
</dbReference>
<evidence type="ECO:0000256" key="7">
    <source>
        <dbReference type="ARBA" id="ARBA00022984"/>
    </source>
</evidence>
<dbReference type="InterPro" id="IPR013221">
    <property type="entry name" value="Mur_ligase_cen"/>
</dbReference>
<feature type="binding site" evidence="10">
    <location>
        <begin position="115"/>
        <end position="121"/>
    </location>
    <ligand>
        <name>ATP</name>
        <dbReference type="ChEBI" id="CHEBI:30616"/>
    </ligand>
</feature>
<evidence type="ECO:0000256" key="5">
    <source>
        <dbReference type="ARBA" id="ARBA00022840"/>
    </source>
</evidence>
<dbReference type="STRING" id="1121306.SAMN02745196_00386"/>
<dbReference type="InterPro" id="IPR036565">
    <property type="entry name" value="Mur-like_cat_sf"/>
</dbReference>
<reference evidence="15 16" key="1">
    <citation type="submission" date="2016-11" db="EMBL/GenBank/DDBJ databases">
        <authorList>
            <person name="Jaros S."/>
            <person name="Januszkiewicz K."/>
            <person name="Wedrychowicz H."/>
        </authorList>
    </citation>
    <scope>NUCLEOTIDE SEQUENCE [LARGE SCALE GENOMIC DNA]</scope>
    <source>
        <strain evidence="15 16">DSM 3089</strain>
    </source>
</reference>
<keyword evidence="1 10" id="KW-0963">Cytoplasm</keyword>
<evidence type="ECO:0000256" key="9">
    <source>
        <dbReference type="ARBA" id="ARBA00023316"/>
    </source>
</evidence>
<dbReference type="InterPro" id="IPR051046">
    <property type="entry name" value="MurCDEF_CellWall_CoF430Synth"/>
</dbReference>
<dbReference type="InterPro" id="IPR035911">
    <property type="entry name" value="MurE/MurF_N"/>
</dbReference>
<sequence length="458" mass="51115">MEKLTLKEIEVAIKGKIIQKGTEEEFYNVSIDTRNLKDGDIYLAIRGENFNGNDYVVEAMNKGAKLCIVDEVKFECSDIKEDVSVLLVKNTRKAILDLARYYRETLDIKVVGITGSTGKTSTKDLTAAVLGSKYKVFKTKGNFNNEIGLPLMIFSLDRSYDIAVLEMGMSNEGEIHNLAYAAKPDIALITNVGISHIENLGTRENILKAKMEITDFFNENNVLIINCDNDMLSTVKEKDYKIVKIGTENELNYKARGIISNEDSVKFQLKEDNTCDLVQYVINMPGKHNVLNGMLAIACGKELGLSVEEIQRGLLNVEATSMRLEVIKSEKLTIINDCYNASPDSMFAALDVLKNCNGNKKIAILGTMKELGNEAKNAHFKVGEYAKECGVDLLICIGDNSEDYKLGFAQNSDSMVFDDKDEAIKYLENFISLGDVVLVKASRSMKFEHIVNKLIEYK</sequence>
<gene>
    <name evidence="10" type="primary">murF</name>
    <name evidence="15" type="ORF">SAMN02745196_00386</name>
</gene>
<dbReference type="SUPFAM" id="SSF53623">
    <property type="entry name" value="MurD-like peptide ligases, catalytic domain"/>
    <property type="match status" value="1"/>
</dbReference>
<feature type="domain" description="Mur ligase C-terminal" evidence="13">
    <location>
        <begin position="322"/>
        <end position="443"/>
    </location>
</feature>
<dbReference type="InterPro" id="IPR000713">
    <property type="entry name" value="Mur_ligase_N"/>
</dbReference>
<keyword evidence="5 10" id="KW-0067">ATP-binding</keyword>
<keyword evidence="16" id="KW-1185">Reference proteome</keyword>
<dbReference type="GO" id="GO:0008766">
    <property type="term" value="F:UDP-N-acetylmuramoylalanyl-D-glutamyl-2,6-diaminopimelate-D-alanyl-D-alanine ligase activity"/>
    <property type="evidence" value="ECO:0007669"/>
    <property type="project" value="RHEA"/>
</dbReference>
<dbReference type="Gene3D" id="3.40.1190.10">
    <property type="entry name" value="Mur-like, catalytic domain"/>
    <property type="match status" value="1"/>
</dbReference>
<organism evidence="15 16">
    <name type="scientific">Clostridium collagenovorans DSM 3089</name>
    <dbReference type="NCBI Taxonomy" id="1121306"/>
    <lineage>
        <taxon>Bacteria</taxon>
        <taxon>Bacillati</taxon>
        <taxon>Bacillota</taxon>
        <taxon>Clostridia</taxon>
        <taxon>Eubacteriales</taxon>
        <taxon>Clostridiaceae</taxon>
        <taxon>Clostridium</taxon>
    </lineage>
</organism>